<dbReference type="PROSITE" id="PS50931">
    <property type="entry name" value="HTH_LYSR"/>
    <property type="match status" value="1"/>
</dbReference>
<keyword evidence="4" id="KW-0804">Transcription</keyword>
<keyword evidence="2" id="KW-0805">Transcription regulation</keyword>
<gene>
    <name evidence="6" type="ORF">K814_0115950</name>
</gene>
<dbReference type="Proteomes" id="UP000030060">
    <property type="component" value="Unassembled WGS sequence"/>
</dbReference>
<sequence>MDYFQAVQAFLRIVETGSFVKAAAQLQVHPNAVTKMMQALESHLQVRLLNRTTRTVTLTPEGSAYHARMSRVLDQWLEAESDMAVSRNQPSGRLRIDMGTSIATLLVIPALRDFHARYPQIQIDIGASDRTADLASESIDCVIRGGHLADSALIARRLGSLDFVTCATPTYLAAHGIPSHPAELEEGHTLVRYFFPGSGKQNRLELSHGEEKVAVEGRHFVAVNDSNAYLAAGLAGLGILHTLRFMVQPHIDSGALVPVLHEWSAAPNPLSVVYMPNRHLSARVRVFVEWLVELFAAHPHVRQGSDRQ</sequence>
<dbReference type="CDD" id="cd08472">
    <property type="entry name" value="PBP2_CrgA_like_3"/>
    <property type="match status" value="1"/>
</dbReference>
<evidence type="ECO:0000313" key="6">
    <source>
        <dbReference type="EMBL" id="KGE67027.1"/>
    </source>
</evidence>
<dbReference type="SUPFAM" id="SSF46785">
    <property type="entry name" value="Winged helix' DNA-binding domain"/>
    <property type="match status" value="1"/>
</dbReference>
<dbReference type="PANTHER" id="PTHR30537:SF17">
    <property type="entry name" value="LYSR-FAMILY REGULATORY PROTEIN"/>
    <property type="match status" value="1"/>
</dbReference>
<accession>A0A0A1Z2N6</accession>
<dbReference type="InterPro" id="IPR058163">
    <property type="entry name" value="LysR-type_TF_proteobact-type"/>
</dbReference>
<comment type="similarity">
    <text evidence="1">Belongs to the LysR transcriptional regulatory family.</text>
</comment>
<dbReference type="GO" id="GO:0003700">
    <property type="term" value="F:DNA-binding transcription factor activity"/>
    <property type="evidence" value="ECO:0007669"/>
    <property type="project" value="InterPro"/>
</dbReference>
<keyword evidence="3" id="KW-0238">DNA-binding</keyword>
<evidence type="ECO:0000313" key="7">
    <source>
        <dbReference type="Proteomes" id="UP000030060"/>
    </source>
</evidence>
<dbReference type="AlphaFoldDB" id="A0A0A1Z2N6"/>
<evidence type="ECO:0000259" key="5">
    <source>
        <dbReference type="PROSITE" id="PS50931"/>
    </source>
</evidence>
<evidence type="ECO:0000256" key="3">
    <source>
        <dbReference type="ARBA" id="ARBA00023125"/>
    </source>
</evidence>
<dbReference type="Pfam" id="PF00126">
    <property type="entry name" value="HTH_1"/>
    <property type="match status" value="1"/>
</dbReference>
<dbReference type="RefSeq" id="WP_038847026.1">
    <property type="nucleotide sequence ID" value="NZ_ASGY01000111.1"/>
</dbReference>
<comment type="caution">
    <text evidence="6">The sequence shown here is derived from an EMBL/GenBank/DDBJ whole genome shotgun (WGS) entry which is preliminary data.</text>
</comment>
<dbReference type="Gene3D" id="3.40.190.10">
    <property type="entry name" value="Periplasmic binding protein-like II"/>
    <property type="match status" value="2"/>
</dbReference>
<dbReference type="EMBL" id="ASGY01000111">
    <property type="protein sequence ID" value="KGE67027.1"/>
    <property type="molecule type" value="Genomic_DNA"/>
</dbReference>
<dbReference type="InterPro" id="IPR005119">
    <property type="entry name" value="LysR_subst-bd"/>
</dbReference>
<name>A0A0A1Z2N6_PSEFL</name>
<dbReference type="Gene3D" id="1.10.10.10">
    <property type="entry name" value="Winged helix-like DNA-binding domain superfamily/Winged helix DNA-binding domain"/>
    <property type="match status" value="1"/>
</dbReference>
<feature type="domain" description="HTH lysR-type" evidence="5">
    <location>
        <begin position="1"/>
        <end position="59"/>
    </location>
</feature>
<dbReference type="Pfam" id="PF03466">
    <property type="entry name" value="LysR_substrate"/>
    <property type="match status" value="1"/>
</dbReference>
<dbReference type="InterPro" id="IPR000847">
    <property type="entry name" value="LysR_HTH_N"/>
</dbReference>
<proteinExistence type="inferred from homology"/>
<evidence type="ECO:0000256" key="4">
    <source>
        <dbReference type="ARBA" id="ARBA00023163"/>
    </source>
</evidence>
<reference evidence="6 7" key="1">
    <citation type="journal article" date="2013" name="Genome Announc.">
        <title>Draft Genome Sequence of Pseudomonas fluorescens LMG 5329, a White Line-Inducing Principle-Producing Bioindicator for the Mushroom Pathogen Pseudomonas tolaasii.</title>
        <authorList>
            <person name="Ghequire M.G."/>
            <person name="Rokni-Zadeh H."/>
            <person name="Zarrineh P."/>
            <person name="De Mot R."/>
        </authorList>
    </citation>
    <scope>NUCLEOTIDE SEQUENCE [LARGE SCALE GENOMIC DNA]</scope>
    <source>
        <strain evidence="6 7">LMG 5329</strain>
    </source>
</reference>
<dbReference type="PANTHER" id="PTHR30537">
    <property type="entry name" value="HTH-TYPE TRANSCRIPTIONAL REGULATOR"/>
    <property type="match status" value="1"/>
</dbReference>
<protein>
    <submittedName>
        <fullName evidence="6">LysR family transcriptional regulator</fullName>
    </submittedName>
</protein>
<dbReference type="InterPro" id="IPR036388">
    <property type="entry name" value="WH-like_DNA-bd_sf"/>
</dbReference>
<organism evidence="6 7">
    <name type="scientific">Pseudomonas fluorescens LMG 5329</name>
    <dbReference type="NCBI Taxonomy" id="1324332"/>
    <lineage>
        <taxon>Bacteria</taxon>
        <taxon>Pseudomonadati</taxon>
        <taxon>Pseudomonadota</taxon>
        <taxon>Gammaproteobacteria</taxon>
        <taxon>Pseudomonadales</taxon>
        <taxon>Pseudomonadaceae</taxon>
        <taxon>Pseudomonas</taxon>
    </lineage>
</organism>
<dbReference type="GO" id="GO:0043565">
    <property type="term" value="F:sequence-specific DNA binding"/>
    <property type="evidence" value="ECO:0007669"/>
    <property type="project" value="TreeGrafter"/>
</dbReference>
<dbReference type="OrthoDB" id="9786526at2"/>
<dbReference type="GO" id="GO:0006351">
    <property type="term" value="P:DNA-templated transcription"/>
    <property type="evidence" value="ECO:0007669"/>
    <property type="project" value="TreeGrafter"/>
</dbReference>
<dbReference type="SUPFAM" id="SSF53850">
    <property type="entry name" value="Periplasmic binding protein-like II"/>
    <property type="match status" value="1"/>
</dbReference>
<dbReference type="FunFam" id="1.10.10.10:FF:000001">
    <property type="entry name" value="LysR family transcriptional regulator"/>
    <property type="match status" value="1"/>
</dbReference>
<evidence type="ECO:0000256" key="1">
    <source>
        <dbReference type="ARBA" id="ARBA00009437"/>
    </source>
</evidence>
<dbReference type="InterPro" id="IPR036390">
    <property type="entry name" value="WH_DNA-bd_sf"/>
</dbReference>
<evidence type="ECO:0000256" key="2">
    <source>
        <dbReference type="ARBA" id="ARBA00023015"/>
    </source>
</evidence>